<feature type="region of interest" description="Disordered" evidence="1">
    <location>
        <begin position="1"/>
        <end position="53"/>
    </location>
</feature>
<evidence type="ECO:0000313" key="3">
    <source>
        <dbReference type="Proteomes" id="UP000197783"/>
    </source>
</evidence>
<sequence>MPQNPWDLDWSTVKVTSGNGTGSRSSADGASSEDLKELRQASAKAEAERDARQTYAATRRAVLDMDTGPWKARMLDAITPDGDGGWADTIGGFLGTPIRALVPEKWMTARAALATNSARSTMTGANKLRGTASNMDTALARTATVNANKPVAENLRIIEEARRESELAQARAQFKSAWISKFGGMARTGPNGVPYEAALADAERRFSQAYGQSRRQLRTPPRSAMRGAKAPIEIDLNGNPVR</sequence>
<gene>
    <name evidence="2" type="ORF">SPMU_01050</name>
</gene>
<feature type="compositionally biased region" description="Basic and acidic residues" evidence="1">
    <location>
        <begin position="33"/>
        <end position="52"/>
    </location>
</feature>
<comment type="caution">
    <text evidence="2">The sequence shown here is derived from an EMBL/GenBank/DDBJ whole genome shotgun (WGS) entry which is preliminary data.</text>
</comment>
<protein>
    <submittedName>
        <fullName evidence="2">Uncharacterized protein</fullName>
    </submittedName>
</protein>
<dbReference type="EMBL" id="NBBJ01000001">
    <property type="protein sequence ID" value="OWK31787.1"/>
    <property type="molecule type" value="Genomic_DNA"/>
</dbReference>
<accession>A0A245ZPW8</accession>
<feature type="compositionally biased region" description="Polar residues" evidence="1">
    <location>
        <begin position="13"/>
        <end position="29"/>
    </location>
</feature>
<evidence type="ECO:0000313" key="2">
    <source>
        <dbReference type="EMBL" id="OWK31787.1"/>
    </source>
</evidence>
<dbReference type="AlphaFoldDB" id="A0A245ZPW8"/>
<dbReference type="OrthoDB" id="9846890at2"/>
<dbReference type="Proteomes" id="UP000197783">
    <property type="component" value="Unassembled WGS sequence"/>
</dbReference>
<name>A0A245ZPW8_9SPHN</name>
<feature type="region of interest" description="Disordered" evidence="1">
    <location>
        <begin position="209"/>
        <end position="229"/>
    </location>
</feature>
<dbReference type="RefSeq" id="WP_088330907.1">
    <property type="nucleotide sequence ID" value="NZ_NBBJ01000001.1"/>
</dbReference>
<evidence type="ECO:0000256" key="1">
    <source>
        <dbReference type="SAM" id="MobiDB-lite"/>
    </source>
</evidence>
<keyword evidence="3" id="KW-1185">Reference proteome</keyword>
<organism evidence="2 3">
    <name type="scientific">Sphingomonas mucosissima</name>
    <dbReference type="NCBI Taxonomy" id="370959"/>
    <lineage>
        <taxon>Bacteria</taxon>
        <taxon>Pseudomonadati</taxon>
        <taxon>Pseudomonadota</taxon>
        <taxon>Alphaproteobacteria</taxon>
        <taxon>Sphingomonadales</taxon>
        <taxon>Sphingomonadaceae</taxon>
        <taxon>Sphingomonas</taxon>
    </lineage>
</organism>
<proteinExistence type="predicted"/>
<reference evidence="2 3" key="1">
    <citation type="submission" date="2017-03" db="EMBL/GenBank/DDBJ databases">
        <title>Genome sequence of Sphingomonas mucosissima DSM 17494.</title>
        <authorList>
            <person name="Poehlein A."/>
            <person name="Wuebbeler J.H."/>
            <person name="Steinbuechel A."/>
            <person name="Daniel R."/>
        </authorList>
    </citation>
    <scope>NUCLEOTIDE SEQUENCE [LARGE SCALE GENOMIC DNA]</scope>
    <source>
        <strain evidence="2 3">DSM 17494</strain>
    </source>
</reference>